<name>A0A5R9KPU5_9BACT</name>
<dbReference type="RefSeq" id="WP_138368267.1">
    <property type="nucleotide sequence ID" value="NZ_VCEJ01000008.1"/>
</dbReference>
<dbReference type="AlphaFoldDB" id="A0A5R9KPU5"/>
<dbReference type="InterPro" id="IPR025427">
    <property type="entry name" value="DUF4160"/>
</dbReference>
<comment type="caution">
    <text evidence="1">The sequence shown here is derived from an EMBL/GenBank/DDBJ whole genome shotgun (WGS) entry which is preliminary data.</text>
</comment>
<sequence>MPEISRFFGIVIRMFFDDHNPPHFHAEFQENRATILIQSAELLDGYLPVKQLKLVQAWAILHEEQLLENFENLGKDVKSWNKIEPLN</sequence>
<organism evidence="1 2">
    <name type="scientific">Dyadobacter luticola</name>
    <dbReference type="NCBI Taxonomy" id="1979387"/>
    <lineage>
        <taxon>Bacteria</taxon>
        <taxon>Pseudomonadati</taxon>
        <taxon>Bacteroidota</taxon>
        <taxon>Cytophagia</taxon>
        <taxon>Cytophagales</taxon>
        <taxon>Spirosomataceae</taxon>
        <taxon>Dyadobacter</taxon>
    </lineage>
</organism>
<gene>
    <name evidence="1" type="ORF">FEN17_25675</name>
</gene>
<dbReference type="OrthoDB" id="122670at2"/>
<keyword evidence="2" id="KW-1185">Reference proteome</keyword>
<protein>
    <submittedName>
        <fullName evidence="1">DUF4160 domain-containing protein</fullName>
    </submittedName>
</protein>
<evidence type="ECO:0000313" key="1">
    <source>
        <dbReference type="EMBL" id="TLU98169.1"/>
    </source>
</evidence>
<accession>A0A5R9KPU5</accession>
<evidence type="ECO:0000313" key="2">
    <source>
        <dbReference type="Proteomes" id="UP000306402"/>
    </source>
</evidence>
<dbReference type="Proteomes" id="UP000306402">
    <property type="component" value="Unassembled WGS sequence"/>
</dbReference>
<reference evidence="1 2" key="1">
    <citation type="submission" date="2019-05" db="EMBL/GenBank/DDBJ databases">
        <authorList>
            <person name="Qu J.-H."/>
        </authorList>
    </citation>
    <scope>NUCLEOTIDE SEQUENCE [LARGE SCALE GENOMIC DNA]</scope>
    <source>
        <strain evidence="1 2">T17</strain>
    </source>
</reference>
<dbReference type="Pfam" id="PF13711">
    <property type="entry name" value="DUF4160"/>
    <property type="match status" value="1"/>
</dbReference>
<dbReference type="EMBL" id="VCEJ01000008">
    <property type="protein sequence ID" value="TLU98169.1"/>
    <property type="molecule type" value="Genomic_DNA"/>
</dbReference>
<proteinExistence type="predicted"/>